<sequence>MISYCIIDDHKATRRMIEQIIEDAMLGTVVGSSSGGSEGIELVLSTNPHMVLIDLLMPELDGIGMISELKARGYNGKFVMISQIDNKDMVGEAYKMGVEFFIHKPINMIEVESVLNRINMQFTVDRSLLQIRQSLANLEQVQPMMLPSTKSHSARDTAQNLLMDMGLLGERGSQDLLQAIELLIELELPTFPPLKTLYSLLAKEREPDVDPVRESKAIEQRIRRTVAIALSNMASVGLTDYANPRFEYYAPLFFDFQDVRLRMQELEKETEQSRVKTNVKKFIQVLFWETQEKMKGAQS</sequence>
<dbReference type="Pfam" id="PF08664">
    <property type="entry name" value="YcbB"/>
    <property type="match status" value="1"/>
</dbReference>
<name>A0ABU9VME1_9BACI</name>
<accession>A0ABU9VME1</accession>
<dbReference type="InterPro" id="IPR011006">
    <property type="entry name" value="CheY-like_superfamily"/>
</dbReference>
<dbReference type="SMART" id="SM00448">
    <property type="entry name" value="REC"/>
    <property type="match status" value="1"/>
</dbReference>
<evidence type="ECO:0000313" key="3">
    <source>
        <dbReference type="EMBL" id="MEN0644865.1"/>
    </source>
</evidence>
<dbReference type="EMBL" id="JBCITK010000001">
    <property type="protein sequence ID" value="MEN0644865.1"/>
    <property type="molecule type" value="Genomic_DNA"/>
</dbReference>
<keyword evidence="1" id="KW-0597">Phosphoprotein</keyword>
<dbReference type="PROSITE" id="PS50110">
    <property type="entry name" value="RESPONSE_REGULATORY"/>
    <property type="match status" value="1"/>
</dbReference>
<gene>
    <name evidence="3" type="ORF">MKY91_17050</name>
</gene>
<dbReference type="Gene3D" id="3.40.50.2300">
    <property type="match status" value="1"/>
</dbReference>
<evidence type="ECO:0000313" key="4">
    <source>
        <dbReference type="Proteomes" id="UP001418796"/>
    </source>
</evidence>
<dbReference type="InterPro" id="IPR001789">
    <property type="entry name" value="Sig_transdc_resp-reg_receiver"/>
</dbReference>
<organism evidence="3 4">
    <name type="scientific">Alkalicoccobacillus gibsonii</name>
    <dbReference type="NCBI Taxonomy" id="79881"/>
    <lineage>
        <taxon>Bacteria</taxon>
        <taxon>Bacillati</taxon>
        <taxon>Bacillota</taxon>
        <taxon>Bacilli</taxon>
        <taxon>Bacillales</taxon>
        <taxon>Bacillaceae</taxon>
        <taxon>Alkalicoccobacillus</taxon>
    </lineage>
</organism>
<dbReference type="InterPro" id="IPR013972">
    <property type="entry name" value="YcbB"/>
</dbReference>
<evidence type="ECO:0000259" key="2">
    <source>
        <dbReference type="PROSITE" id="PS50110"/>
    </source>
</evidence>
<dbReference type="PANTHER" id="PTHR43228">
    <property type="entry name" value="TWO-COMPONENT RESPONSE REGULATOR"/>
    <property type="match status" value="1"/>
</dbReference>
<reference evidence="3 4" key="1">
    <citation type="submission" date="2024-03" db="EMBL/GenBank/DDBJ databases">
        <title>Bacilli Hybrid Assemblies.</title>
        <authorList>
            <person name="Kovac J."/>
        </authorList>
    </citation>
    <scope>NUCLEOTIDE SEQUENCE [LARGE SCALE GENOMIC DNA]</scope>
    <source>
        <strain evidence="3 4">FSL R7-0666</strain>
    </source>
</reference>
<dbReference type="Proteomes" id="UP001418796">
    <property type="component" value="Unassembled WGS sequence"/>
</dbReference>
<dbReference type="PANTHER" id="PTHR43228:SF8">
    <property type="entry name" value="TRANSCRIPTIONAL REGULATORY PROTEIN GLNL"/>
    <property type="match status" value="1"/>
</dbReference>
<dbReference type="SUPFAM" id="SSF52172">
    <property type="entry name" value="CheY-like"/>
    <property type="match status" value="1"/>
</dbReference>
<dbReference type="RefSeq" id="WP_210340829.1">
    <property type="nucleotide sequence ID" value="NZ_JAEUZA010000002.1"/>
</dbReference>
<protein>
    <submittedName>
        <fullName evidence="3">Response regulator</fullName>
    </submittedName>
</protein>
<keyword evidence="4" id="KW-1185">Reference proteome</keyword>
<feature type="modified residue" description="4-aspartylphosphate" evidence="1">
    <location>
        <position position="54"/>
    </location>
</feature>
<evidence type="ECO:0000256" key="1">
    <source>
        <dbReference type="PROSITE-ProRule" id="PRU00169"/>
    </source>
</evidence>
<comment type="caution">
    <text evidence="3">The sequence shown here is derived from an EMBL/GenBank/DDBJ whole genome shotgun (WGS) entry which is preliminary data.</text>
</comment>
<proteinExistence type="predicted"/>
<dbReference type="InterPro" id="IPR052048">
    <property type="entry name" value="ST_Response_Regulator"/>
</dbReference>
<dbReference type="Pfam" id="PF00072">
    <property type="entry name" value="Response_reg"/>
    <property type="match status" value="1"/>
</dbReference>
<feature type="domain" description="Response regulatory" evidence="2">
    <location>
        <begin position="3"/>
        <end position="119"/>
    </location>
</feature>